<organism evidence="1 2">
    <name type="scientific">Paraburkholderia agricolaris</name>
    <dbReference type="NCBI Taxonomy" id="2152888"/>
    <lineage>
        <taxon>Bacteria</taxon>
        <taxon>Pseudomonadati</taxon>
        <taxon>Pseudomonadota</taxon>
        <taxon>Betaproteobacteria</taxon>
        <taxon>Burkholderiales</taxon>
        <taxon>Burkholderiaceae</taxon>
        <taxon>Paraburkholderia</taxon>
    </lineage>
</organism>
<reference evidence="1 2" key="1">
    <citation type="journal article" date="2024" name="Chem. Sci.">
        <title>Discovery of megapolipeptins by genome mining of a Burkholderiales bacteria collection.</title>
        <authorList>
            <person name="Paulo B.S."/>
            <person name="Recchia M.J.J."/>
            <person name="Lee S."/>
            <person name="Fergusson C.H."/>
            <person name="Romanowski S.B."/>
            <person name="Hernandez A."/>
            <person name="Krull N."/>
            <person name="Liu D.Y."/>
            <person name="Cavanagh H."/>
            <person name="Bos A."/>
            <person name="Gray C.A."/>
            <person name="Murphy B.T."/>
            <person name="Linington R.G."/>
            <person name="Eustaquio A.S."/>
        </authorList>
    </citation>
    <scope>NUCLEOTIDE SEQUENCE [LARGE SCALE GENOMIC DNA]</scope>
    <source>
        <strain evidence="1 2">RL16-012-BIC-B</strain>
    </source>
</reference>
<evidence type="ECO:0000313" key="2">
    <source>
        <dbReference type="Proteomes" id="UP001629249"/>
    </source>
</evidence>
<accession>A0ABW8ZKY2</accession>
<gene>
    <name evidence="1" type="ORF">PQR66_08770</name>
</gene>
<evidence type="ECO:0000313" key="1">
    <source>
        <dbReference type="EMBL" id="MFL9883116.1"/>
    </source>
</evidence>
<protein>
    <recommendedName>
        <fullName evidence="3">Phage tail assembly chaperone</fullName>
    </recommendedName>
</protein>
<dbReference type="EMBL" id="JAQQFN010000005">
    <property type="protein sequence ID" value="MFL9883116.1"/>
    <property type="molecule type" value="Genomic_DNA"/>
</dbReference>
<name>A0ABW8ZKY2_9BURK</name>
<evidence type="ECO:0008006" key="3">
    <source>
        <dbReference type="Google" id="ProtNLM"/>
    </source>
</evidence>
<comment type="caution">
    <text evidence="1">The sequence shown here is derived from an EMBL/GenBank/DDBJ whole genome shotgun (WGS) entry which is preliminary data.</text>
</comment>
<keyword evidence="2" id="KW-1185">Reference proteome</keyword>
<dbReference type="RefSeq" id="WP_279228755.1">
    <property type="nucleotide sequence ID" value="NZ_JAQQFH010000002.1"/>
</dbReference>
<dbReference type="Proteomes" id="UP001629249">
    <property type="component" value="Unassembled WGS sequence"/>
</dbReference>
<sequence>MAYRVARKPTFTIKVVVVEPGDADSGEVETSEFTARFKRVSDEELVQIRTSGRSDKEIMQDMLVGWSDLTDEQGAQLPFSEQFRDTLLSIPHALRGIAYAFMAGASGAGLKN</sequence>
<proteinExistence type="predicted"/>